<dbReference type="Proteomes" id="UP000199592">
    <property type="component" value="Unassembled WGS sequence"/>
</dbReference>
<reference evidence="2" key="1">
    <citation type="submission" date="2016-10" db="EMBL/GenBank/DDBJ databases">
        <authorList>
            <person name="Varghese N."/>
            <person name="Submissions S."/>
        </authorList>
    </citation>
    <scope>NUCLEOTIDE SEQUENCE [LARGE SCALE GENOMIC DNA]</scope>
    <source>
        <strain evidence="2">DSM 25030</strain>
    </source>
</reference>
<dbReference type="AlphaFoldDB" id="A0A1H2X9Z1"/>
<dbReference type="EMBL" id="FNMY01000003">
    <property type="protein sequence ID" value="SDW89627.1"/>
    <property type="molecule type" value="Genomic_DNA"/>
</dbReference>
<organism evidence="1 2">
    <name type="scientific">Flagellimonas zhangzhouensis</name>
    <dbReference type="NCBI Taxonomy" id="1073328"/>
    <lineage>
        <taxon>Bacteria</taxon>
        <taxon>Pseudomonadati</taxon>
        <taxon>Bacteroidota</taxon>
        <taxon>Flavobacteriia</taxon>
        <taxon>Flavobacteriales</taxon>
        <taxon>Flavobacteriaceae</taxon>
        <taxon>Flagellimonas</taxon>
    </lineage>
</organism>
<sequence>MTIEHEMRKGLLDILKGKFLVSGDAPKNWLFLLFASFLAAMMISSSHNADKKVLEIAALNEEVRMLKSEFFEARSSVQQLKLESTLRESMLAQGLVPSQNPPKKIRVKSED</sequence>
<dbReference type="InterPro" id="IPR045755">
    <property type="entry name" value="FtsL-like"/>
</dbReference>
<gene>
    <name evidence="1" type="ORF">SAMN04487892_2672</name>
</gene>
<dbReference type="STRING" id="1073328.SAMN05216294_1293"/>
<proteinExistence type="predicted"/>
<evidence type="ECO:0000313" key="2">
    <source>
        <dbReference type="Proteomes" id="UP000199592"/>
    </source>
</evidence>
<dbReference type="Pfam" id="PF19579">
    <property type="entry name" value="FtsL_2"/>
    <property type="match status" value="1"/>
</dbReference>
<protein>
    <recommendedName>
        <fullName evidence="3">S-adenosyl-methyltransferase</fullName>
    </recommendedName>
</protein>
<keyword evidence="2" id="KW-1185">Reference proteome</keyword>
<name>A0A1H2X9Z1_9FLAO</name>
<accession>A0A1H2X9Z1</accession>
<evidence type="ECO:0008006" key="3">
    <source>
        <dbReference type="Google" id="ProtNLM"/>
    </source>
</evidence>
<evidence type="ECO:0000313" key="1">
    <source>
        <dbReference type="EMBL" id="SDW89627.1"/>
    </source>
</evidence>